<feature type="chain" id="PRO_5019291406" description="DUF4402 domain-containing protein" evidence="1">
    <location>
        <begin position="24"/>
        <end position="170"/>
    </location>
</feature>
<keyword evidence="1" id="KW-0732">Signal</keyword>
<proteinExistence type="predicted"/>
<dbReference type="AlphaFoldDB" id="A0A443IH18"/>
<evidence type="ECO:0000313" key="2">
    <source>
        <dbReference type="EMBL" id="RWR03290.1"/>
    </source>
</evidence>
<accession>A0A443IH18</accession>
<evidence type="ECO:0000313" key="3">
    <source>
        <dbReference type="Proteomes" id="UP000288794"/>
    </source>
</evidence>
<organism evidence="2 3">
    <name type="scientific">[Pantoea] beijingensis</name>
    <dbReference type="NCBI Taxonomy" id="1324864"/>
    <lineage>
        <taxon>Bacteria</taxon>
        <taxon>Pseudomonadati</taxon>
        <taxon>Pseudomonadota</taxon>
        <taxon>Gammaproteobacteria</taxon>
        <taxon>Enterobacterales</taxon>
        <taxon>Erwiniaceae</taxon>
        <taxon>Erwinia</taxon>
    </lineage>
</organism>
<dbReference type="RefSeq" id="WP_128175127.1">
    <property type="nucleotide sequence ID" value="NZ_CP071409.1"/>
</dbReference>
<feature type="signal peptide" evidence="1">
    <location>
        <begin position="1"/>
        <end position="23"/>
    </location>
</feature>
<dbReference type="Proteomes" id="UP000288794">
    <property type="component" value="Unassembled WGS sequence"/>
</dbReference>
<gene>
    <name evidence="2" type="ORF">ED28_03060</name>
</gene>
<sequence length="170" mass="18074">MDKFMVKNILALTLCLLTTSGYAAVPVKTDINVEAEVSTSVRIYVEGKDVTDGSFGVKLEDKNGYMSAITPPFYFIGNASTVSIKLSGPKALTSTEGNLMNVSTLYVDKSSNSGVSTAFPYNNIAVFSSLATVPSSYNGPMISFKSTDKTEVIPLGKYSGTYTLTVTPST</sequence>
<keyword evidence="3" id="KW-1185">Reference proteome</keyword>
<reference evidence="2 3" key="1">
    <citation type="submission" date="2014-04" db="EMBL/GenBank/DDBJ databases">
        <title>Draft genome sequence of Pantoea beijingensis strain LMG 27579, an emerging pathogen to Pleurotus eryngii with potential industrial application.</title>
        <authorList>
            <person name="Xu F."/>
            <person name="Liu Y."/>
            <person name="Wang S."/>
            <person name="Yin Y."/>
            <person name="Ma Y."/>
            <person name="Zhao S."/>
            <person name="Rong C."/>
        </authorList>
    </citation>
    <scope>NUCLEOTIDE SEQUENCE [LARGE SCALE GENOMIC DNA]</scope>
    <source>
        <strain evidence="2 3">LMG 27579</strain>
    </source>
</reference>
<evidence type="ECO:0000256" key="1">
    <source>
        <dbReference type="SAM" id="SignalP"/>
    </source>
</evidence>
<protein>
    <recommendedName>
        <fullName evidence="4">DUF4402 domain-containing protein</fullName>
    </recommendedName>
</protein>
<evidence type="ECO:0008006" key="4">
    <source>
        <dbReference type="Google" id="ProtNLM"/>
    </source>
</evidence>
<dbReference type="EMBL" id="JMEE01000002">
    <property type="protein sequence ID" value="RWR03290.1"/>
    <property type="molecule type" value="Genomic_DNA"/>
</dbReference>
<name>A0A443IH18_9GAMM</name>
<comment type="caution">
    <text evidence="2">The sequence shown here is derived from an EMBL/GenBank/DDBJ whole genome shotgun (WGS) entry which is preliminary data.</text>
</comment>